<dbReference type="EMBL" id="MUJZ01049160">
    <property type="protein sequence ID" value="OTF73994.1"/>
    <property type="molecule type" value="Genomic_DNA"/>
</dbReference>
<name>A0A1Y3B1R0_EURMA</name>
<accession>A0A1Y3B1R0</accession>
<evidence type="ECO:0000313" key="2">
    <source>
        <dbReference type="Proteomes" id="UP000194236"/>
    </source>
</evidence>
<dbReference type="Proteomes" id="UP000194236">
    <property type="component" value="Unassembled WGS sequence"/>
</dbReference>
<reference evidence="1 2" key="1">
    <citation type="submission" date="2017-03" db="EMBL/GenBank/DDBJ databases">
        <title>Genome Survey of Euroglyphus maynei.</title>
        <authorList>
            <person name="Arlian L.G."/>
            <person name="Morgan M.S."/>
            <person name="Rider S.D."/>
        </authorList>
    </citation>
    <scope>NUCLEOTIDE SEQUENCE [LARGE SCALE GENOMIC DNA]</scope>
    <source>
        <strain evidence="1">Arlian Lab</strain>
        <tissue evidence="1">Whole body</tissue>
    </source>
</reference>
<organism evidence="1 2">
    <name type="scientific">Euroglyphus maynei</name>
    <name type="common">Mayne's house dust mite</name>
    <dbReference type="NCBI Taxonomy" id="6958"/>
    <lineage>
        <taxon>Eukaryota</taxon>
        <taxon>Metazoa</taxon>
        <taxon>Ecdysozoa</taxon>
        <taxon>Arthropoda</taxon>
        <taxon>Chelicerata</taxon>
        <taxon>Arachnida</taxon>
        <taxon>Acari</taxon>
        <taxon>Acariformes</taxon>
        <taxon>Sarcoptiformes</taxon>
        <taxon>Astigmata</taxon>
        <taxon>Psoroptidia</taxon>
        <taxon>Analgoidea</taxon>
        <taxon>Pyroglyphidae</taxon>
        <taxon>Pyroglyphinae</taxon>
        <taxon>Euroglyphus</taxon>
    </lineage>
</organism>
<dbReference type="AlphaFoldDB" id="A0A1Y3B1R0"/>
<sequence length="39" mass="4739">MENKNRRLHIDRAKNRKIVEVKIVFFHSIHSKFPFCSVL</sequence>
<comment type="caution">
    <text evidence="1">The sequence shown here is derived from an EMBL/GenBank/DDBJ whole genome shotgun (WGS) entry which is preliminary data.</text>
</comment>
<protein>
    <submittedName>
        <fullName evidence="1">Uncharacterized protein</fullName>
    </submittedName>
</protein>
<keyword evidence="2" id="KW-1185">Reference proteome</keyword>
<gene>
    <name evidence="1" type="ORF">BLA29_011622</name>
</gene>
<evidence type="ECO:0000313" key="1">
    <source>
        <dbReference type="EMBL" id="OTF73994.1"/>
    </source>
</evidence>
<proteinExistence type="predicted"/>